<comment type="caution">
    <text evidence="1">The sequence shown here is derived from an EMBL/GenBank/DDBJ whole genome shotgun (WGS) entry which is preliminary data.</text>
</comment>
<sequence length="152" mass="17459">MNNRYKSEKDVFFFTLNWAIIIALLILVWMGLSTGGSLLFIPVWLLILMFVVSTWYMTNYEIEKGHLRVRSGPLNWNIPIDKIEKITRKRSMGSGPAHSRSRLEITYAGGSMMVSPVREDEFLKQLKGINRKIVVDVANVKKDAEAKKNLSR</sequence>
<proteinExistence type="predicted"/>
<accession>A0ACC6PE53</accession>
<dbReference type="EMBL" id="JBBKAR010000033">
    <property type="protein sequence ID" value="MEJ8304764.1"/>
    <property type="molecule type" value="Genomic_DNA"/>
</dbReference>
<keyword evidence="2" id="KW-1185">Reference proteome</keyword>
<name>A0ACC6PE53_9BACL</name>
<reference evidence="1" key="1">
    <citation type="submission" date="2024-03" db="EMBL/GenBank/DDBJ databases">
        <title>Whole genome sequecning of epiphytes from Marcgravia umbellata leaves.</title>
        <authorList>
            <person name="Kumar G."/>
            <person name="Savka M.A."/>
        </authorList>
    </citation>
    <scope>NUCLEOTIDE SEQUENCE</scope>
    <source>
        <strain evidence="1">RIT_BL5</strain>
    </source>
</reference>
<protein>
    <submittedName>
        <fullName evidence="1">PH domain-containing protein</fullName>
    </submittedName>
</protein>
<evidence type="ECO:0000313" key="1">
    <source>
        <dbReference type="EMBL" id="MEJ8304764.1"/>
    </source>
</evidence>
<organism evidence="1 2">
    <name type="scientific">Saccharibacillus sacchari</name>
    <dbReference type="NCBI Taxonomy" id="456493"/>
    <lineage>
        <taxon>Bacteria</taxon>
        <taxon>Bacillati</taxon>
        <taxon>Bacillota</taxon>
        <taxon>Bacilli</taxon>
        <taxon>Bacillales</taxon>
        <taxon>Paenibacillaceae</taxon>
        <taxon>Saccharibacillus</taxon>
    </lineage>
</organism>
<gene>
    <name evidence="1" type="ORF">WKI47_12730</name>
</gene>
<evidence type="ECO:0000313" key="2">
    <source>
        <dbReference type="Proteomes" id="UP001380953"/>
    </source>
</evidence>
<dbReference type="Proteomes" id="UP001380953">
    <property type="component" value="Unassembled WGS sequence"/>
</dbReference>